<keyword evidence="3" id="KW-0808">Transferase</keyword>
<dbReference type="GO" id="GO:0005829">
    <property type="term" value="C:cytosol"/>
    <property type="evidence" value="ECO:0007669"/>
    <property type="project" value="TreeGrafter"/>
</dbReference>
<protein>
    <recommendedName>
        <fullName evidence="2">pyridoxal kinase</fullName>
        <ecNumber evidence="2">2.7.1.35</ecNumber>
    </recommendedName>
</protein>
<feature type="domain" description="Pyridoxamine kinase/Phosphomethylpyrimidine kinase" evidence="8">
    <location>
        <begin position="78"/>
        <end position="184"/>
    </location>
</feature>
<sequence>MTSRRVLSIQSHIVSGYCGNKAATFPLQLLGFDVDVMNTVNFSNHTGYPSWTGEKATGEQLTKLFEGLQTSGLVDYTHILTGYIGSSQNLAAVTDIIAKLEDHGSPFLVLDPVMGDNGQLYVQSDVIPLYRELMKFAKAITPNQFEAEVLADKKITDVKSCMEVIDILHDAGVENVVITSVSLFPSDVTAHHAVGQNGDTSNGTSKREEAEEESMYCVCSSRRSKDDTPRVFAIGFPTYDGYFTGTGDLFSALLVARLDEAVQQEAGSSLEGQEKSDHGAKMETALSKACIKVVGTMRAVVLRTYQAQKGSTGRSLDRSLASSAAVVKRCELQLIQSKRDIEQPDETDVEAIELRR</sequence>
<dbReference type="GO" id="GO:0008478">
    <property type="term" value="F:pyridoxal kinase activity"/>
    <property type="evidence" value="ECO:0007669"/>
    <property type="project" value="UniProtKB-EC"/>
</dbReference>
<evidence type="ECO:0000256" key="5">
    <source>
        <dbReference type="ARBA" id="ARBA00022777"/>
    </source>
</evidence>
<proteinExistence type="inferred from homology"/>
<dbReference type="Gene3D" id="3.40.1190.20">
    <property type="match status" value="1"/>
</dbReference>
<keyword evidence="4" id="KW-0547">Nucleotide-binding</keyword>
<organism evidence="9 10">
    <name type="scientific">Linnemannia hyalina</name>
    <dbReference type="NCBI Taxonomy" id="64524"/>
    <lineage>
        <taxon>Eukaryota</taxon>
        <taxon>Fungi</taxon>
        <taxon>Fungi incertae sedis</taxon>
        <taxon>Mucoromycota</taxon>
        <taxon>Mortierellomycotina</taxon>
        <taxon>Mortierellomycetes</taxon>
        <taxon>Mortierellales</taxon>
        <taxon>Mortierellaceae</taxon>
        <taxon>Linnemannia</taxon>
    </lineage>
</organism>
<dbReference type="NCBIfam" id="TIGR00687">
    <property type="entry name" value="pyridox_kin"/>
    <property type="match status" value="1"/>
</dbReference>
<dbReference type="InterPro" id="IPR004625">
    <property type="entry name" value="PyrdxlKinase"/>
</dbReference>
<dbReference type="InterPro" id="IPR013749">
    <property type="entry name" value="PM/HMP-P_kinase-1"/>
</dbReference>
<dbReference type="SUPFAM" id="SSF53613">
    <property type="entry name" value="Ribokinase-like"/>
    <property type="match status" value="1"/>
</dbReference>
<dbReference type="GO" id="GO:0009443">
    <property type="term" value="P:pyridoxal 5'-phosphate salvage"/>
    <property type="evidence" value="ECO:0007669"/>
    <property type="project" value="InterPro"/>
</dbReference>
<evidence type="ECO:0000256" key="3">
    <source>
        <dbReference type="ARBA" id="ARBA00022679"/>
    </source>
</evidence>
<evidence type="ECO:0000313" key="10">
    <source>
        <dbReference type="Proteomes" id="UP000707451"/>
    </source>
</evidence>
<evidence type="ECO:0000256" key="7">
    <source>
        <dbReference type="SAM" id="MobiDB-lite"/>
    </source>
</evidence>
<keyword evidence="10" id="KW-1185">Reference proteome</keyword>
<gene>
    <name evidence="9" type="primary">BUD16</name>
    <name evidence="9" type="ORF">KI688_001850</name>
</gene>
<evidence type="ECO:0000256" key="2">
    <source>
        <dbReference type="ARBA" id="ARBA00012104"/>
    </source>
</evidence>
<feature type="region of interest" description="Disordered" evidence="7">
    <location>
        <begin position="192"/>
        <end position="212"/>
    </location>
</feature>
<dbReference type="CDD" id="cd01173">
    <property type="entry name" value="pyridoxal_pyridoxamine_kinase"/>
    <property type="match status" value="1"/>
</dbReference>
<evidence type="ECO:0000313" key="9">
    <source>
        <dbReference type="EMBL" id="KAG9065562.1"/>
    </source>
</evidence>
<dbReference type="Pfam" id="PF08543">
    <property type="entry name" value="Phos_pyr_kin"/>
    <property type="match status" value="1"/>
</dbReference>
<evidence type="ECO:0000256" key="1">
    <source>
        <dbReference type="ARBA" id="ARBA00008805"/>
    </source>
</evidence>
<name>A0A9P8BU40_9FUNG</name>
<dbReference type="EMBL" id="JAHRHY010000011">
    <property type="protein sequence ID" value="KAG9065562.1"/>
    <property type="molecule type" value="Genomic_DNA"/>
</dbReference>
<comment type="caution">
    <text evidence="9">The sequence shown here is derived from an EMBL/GenBank/DDBJ whole genome shotgun (WGS) entry which is preliminary data.</text>
</comment>
<reference evidence="9" key="1">
    <citation type="submission" date="2021-06" db="EMBL/GenBank/DDBJ databases">
        <title>Genome Sequence of Mortierella hyaline Strain SCG-10, a Cold-Adapted, Nitrate-Reducing Fungus Isolated from Soil in Minnesota, USA.</title>
        <authorList>
            <person name="Aldossari N."/>
        </authorList>
    </citation>
    <scope>NUCLEOTIDE SEQUENCE</scope>
    <source>
        <strain evidence="9">SCG-10</strain>
    </source>
</reference>
<evidence type="ECO:0000259" key="8">
    <source>
        <dbReference type="Pfam" id="PF08543"/>
    </source>
</evidence>
<dbReference type="InterPro" id="IPR029056">
    <property type="entry name" value="Ribokinase-like"/>
</dbReference>
<accession>A0A9P8BU40</accession>
<evidence type="ECO:0000256" key="6">
    <source>
        <dbReference type="ARBA" id="ARBA00022840"/>
    </source>
</evidence>
<dbReference type="GO" id="GO:0005524">
    <property type="term" value="F:ATP binding"/>
    <property type="evidence" value="ECO:0007669"/>
    <property type="project" value="UniProtKB-KW"/>
</dbReference>
<keyword evidence="6" id="KW-0067">ATP-binding</keyword>
<keyword evidence="5 9" id="KW-0418">Kinase</keyword>
<dbReference type="PANTHER" id="PTHR10534:SF2">
    <property type="entry name" value="PYRIDOXAL KINASE"/>
    <property type="match status" value="1"/>
</dbReference>
<evidence type="ECO:0000256" key="4">
    <source>
        <dbReference type="ARBA" id="ARBA00022741"/>
    </source>
</evidence>
<dbReference type="AlphaFoldDB" id="A0A9P8BU40"/>
<comment type="similarity">
    <text evidence="1">Belongs to the pyridoxine kinase family.</text>
</comment>
<dbReference type="Proteomes" id="UP000707451">
    <property type="component" value="Unassembled WGS sequence"/>
</dbReference>
<dbReference type="EC" id="2.7.1.35" evidence="2"/>
<dbReference type="OrthoDB" id="2104723at2759"/>
<dbReference type="PANTHER" id="PTHR10534">
    <property type="entry name" value="PYRIDOXAL KINASE"/>
    <property type="match status" value="1"/>
</dbReference>